<reference evidence="1 2" key="2">
    <citation type="journal article" date="2017" name="Front. Plant Sci.">
        <title>Gene Classification and Mining of Molecular Markers Useful in Red Clover (Trifolium pratense) Breeding.</title>
        <authorList>
            <person name="Istvanek J."/>
            <person name="Dluhosova J."/>
            <person name="Dluhos P."/>
            <person name="Patkova L."/>
            <person name="Nedelnik J."/>
            <person name="Repkova J."/>
        </authorList>
    </citation>
    <scope>NUCLEOTIDE SEQUENCE [LARGE SCALE GENOMIC DNA]</scope>
    <source>
        <strain evidence="2">cv. Tatra</strain>
        <tissue evidence="1">Young leaves</tissue>
    </source>
</reference>
<dbReference type="EMBL" id="ASHM01093528">
    <property type="protein sequence ID" value="PNX64649.1"/>
    <property type="molecule type" value="Genomic_DNA"/>
</dbReference>
<feature type="non-terminal residue" evidence="1">
    <location>
        <position position="1"/>
    </location>
</feature>
<protein>
    <submittedName>
        <fullName evidence="1">Uncharacterized protein</fullName>
    </submittedName>
</protein>
<dbReference type="Proteomes" id="UP000236291">
    <property type="component" value="Unassembled WGS sequence"/>
</dbReference>
<evidence type="ECO:0000313" key="2">
    <source>
        <dbReference type="Proteomes" id="UP000236291"/>
    </source>
</evidence>
<comment type="caution">
    <text evidence="1">The sequence shown here is derived from an EMBL/GenBank/DDBJ whole genome shotgun (WGS) entry which is preliminary data.</text>
</comment>
<sequence length="153" mass="17459">SLEFGSATSGENFYVECYVIAFQPEASLSQERYNALDIVCVVMRMHVMTADGMFDLFFTVTNQLPHVKRSMWCTTMWSLWKSQNLKLWDGVDEVVTTIYQCAATFLNQWQWANLKHTTTNATSSLPQPKLCAWPPNSQSKKAKLLVYSKQSNG</sequence>
<organism evidence="1 2">
    <name type="scientific">Trifolium pratense</name>
    <name type="common">Red clover</name>
    <dbReference type="NCBI Taxonomy" id="57577"/>
    <lineage>
        <taxon>Eukaryota</taxon>
        <taxon>Viridiplantae</taxon>
        <taxon>Streptophyta</taxon>
        <taxon>Embryophyta</taxon>
        <taxon>Tracheophyta</taxon>
        <taxon>Spermatophyta</taxon>
        <taxon>Magnoliopsida</taxon>
        <taxon>eudicotyledons</taxon>
        <taxon>Gunneridae</taxon>
        <taxon>Pentapetalae</taxon>
        <taxon>rosids</taxon>
        <taxon>fabids</taxon>
        <taxon>Fabales</taxon>
        <taxon>Fabaceae</taxon>
        <taxon>Papilionoideae</taxon>
        <taxon>50 kb inversion clade</taxon>
        <taxon>NPAAA clade</taxon>
        <taxon>Hologalegina</taxon>
        <taxon>IRL clade</taxon>
        <taxon>Trifolieae</taxon>
        <taxon>Trifolium</taxon>
    </lineage>
</organism>
<name>A0A2K3KEH5_TRIPR</name>
<dbReference type="AlphaFoldDB" id="A0A2K3KEH5"/>
<reference evidence="1 2" key="1">
    <citation type="journal article" date="2014" name="Am. J. Bot.">
        <title>Genome assembly and annotation for red clover (Trifolium pratense; Fabaceae).</title>
        <authorList>
            <person name="Istvanek J."/>
            <person name="Jaros M."/>
            <person name="Krenek A."/>
            <person name="Repkova J."/>
        </authorList>
    </citation>
    <scope>NUCLEOTIDE SEQUENCE [LARGE SCALE GENOMIC DNA]</scope>
    <source>
        <strain evidence="2">cv. Tatra</strain>
        <tissue evidence="1">Young leaves</tissue>
    </source>
</reference>
<evidence type="ECO:0000313" key="1">
    <source>
        <dbReference type="EMBL" id="PNX64649.1"/>
    </source>
</evidence>
<accession>A0A2K3KEH5</accession>
<gene>
    <name evidence="1" type="ORF">L195_g054126</name>
</gene>
<proteinExistence type="predicted"/>